<comment type="caution">
    <text evidence="2">The sequence shown here is derived from an EMBL/GenBank/DDBJ whole genome shotgun (WGS) entry which is preliminary data.</text>
</comment>
<dbReference type="SUPFAM" id="SSF53697">
    <property type="entry name" value="SIS domain"/>
    <property type="match status" value="1"/>
</dbReference>
<dbReference type="PROSITE" id="PS51464">
    <property type="entry name" value="SIS"/>
    <property type="match status" value="1"/>
</dbReference>
<proteinExistence type="predicted"/>
<dbReference type="RefSeq" id="WP_232185428.1">
    <property type="nucleotide sequence ID" value="NZ_JAIOAP010000005.1"/>
</dbReference>
<sequence>MNKYYEKVKGILEQCFQTQQKDILKAAECGAQAVMANKQLFFFGTGHSHMLAEEVYYRAGGLKNIKPILESALMLHEGGTKSTRMERLEDYAAILLDEHKVEAGDVLFIISNSGLNAVPIEMAIGAKARGVKVVALTNLNHSAPAKPRHRSGKKLYEIADIVIDNCGLPGDAAVHLDAIGLSVGPTSTVVGAFIVNAMIVQLVENLIAAGFVPQIYLSANVEEGDEHNAKMIESAAAERQGG</sequence>
<organism evidence="2 3">
    <name type="scientific">Cohnella silvisoli</name>
    <dbReference type="NCBI Taxonomy" id="2873699"/>
    <lineage>
        <taxon>Bacteria</taxon>
        <taxon>Bacillati</taxon>
        <taxon>Bacillota</taxon>
        <taxon>Bacilli</taxon>
        <taxon>Bacillales</taxon>
        <taxon>Paenibacillaceae</taxon>
        <taxon>Cohnella</taxon>
    </lineage>
</organism>
<reference evidence="2 3" key="1">
    <citation type="journal article" date="2023" name="Genome Announc.">
        <title>Pan-Genome Analyses of the Genus Cohnella and Proposal of the Novel Species Cohnella silvisoli sp. nov., Isolated from Forest Soil.</title>
        <authorList>
            <person name="Wang C."/>
            <person name="Mao L."/>
            <person name="Bao G."/>
            <person name="Zhu H."/>
        </authorList>
    </citation>
    <scope>NUCLEOTIDE SEQUENCE [LARGE SCALE GENOMIC DNA]</scope>
    <source>
        <strain evidence="2 3">NL03-T5-1</strain>
    </source>
</reference>
<dbReference type="InterPro" id="IPR001347">
    <property type="entry name" value="SIS_dom"/>
</dbReference>
<gene>
    <name evidence="2" type="ORF">QJS35_09925</name>
</gene>
<dbReference type="PANTHER" id="PTHR30390">
    <property type="entry name" value="SEDOHEPTULOSE 7-PHOSPHATE ISOMERASE / DNAA INITIATOR-ASSOCIATING FACTOR FOR REPLICATION INITIATION"/>
    <property type="match status" value="1"/>
</dbReference>
<dbReference type="InterPro" id="IPR046348">
    <property type="entry name" value="SIS_dom_sf"/>
</dbReference>
<dbReference type="PANTHER" id="PTHR30390:SF7">
    <property type="entry name" value="PHOSPHOHEPTOSE ISOMERASE"/>
    <property type="match status" value="1"/>
</dbReference>
<protein>
    <submittedName>
        <fullName evidence="2">SIS domain-containing protein</fullName>
    </submittedName>
</protein>
<accession>A0ABV1KRJ3</accession>
<dbReference type="CDD" id="cd05013">
    <property type="entry name" value="SIS_RpiR"/>
    <property type="match status" value="1"/>
</dbReference>
<evidence type="ECO:0000259" key="1">
    <source>
        <dbReference type="PROSITE" id="PS51464"/>
    </source>
</evidence>
<dbReference type="InterPro" id="IPR035472">
    <property type="entry name" value="RpiR-like_SIS"/>
</dbReference>
<dbReference type="EMBL" id="JASKHM010000005">
    <property type="protein sequence ID" value="MEQ4482713.1"/>
    <property type="molecule type" value="Genomic_DNA"/>
</dbReference>
<feature type="domain" description="SIS" evidence="1">
    <location>
        <begin position="30"/>
        <end position="217"/>
    </location>
</feature>
<keyword evidence="3" id="KW-1185">Reference proteome</keyword>
<evidence type="ECO:0000313" key="3">
    <source>
        <dbReference type="Proteomes" id="UP001493487"/>
    </source>
</evidence>
<evidence type="ECO:0000313" key="2">
    <source>
        <dbReference type="EMBL" id="MEQ4482713.1"/>
    </source>
</evidence>
<name>A0ABV1KRJ3_9BACL</name>
<dbReference type="Pfam" id="PF13580">
    <property type="entry name" value="SIS_2"/>
    <property type="match status" value="1"/>
</dbReference>
<dbReference type="InterPro" id="IPR050099">
    <property type="entry name" value="SIS_GmhA/DiaA_subfam"/>
</dbReference>
<dbReference type="Gene3D" id="3.40.50.10490">
    <property type="entry name" value="Glucose-6-phosphate isomerase like protein, domain 1"/>
    <property type="match status" value="1"/>
</dbReference>
<dbReference type="Proteomes" id="UP001493487">
    <property type="component" value="Unassembled WGS sequence"/>
</dbReference>
<dbReference type="NCBIfam" id="NF002805">
    <property type="entry name" value="PRK02947.1"/>
    <property type="match status" value="1"/>
</dbReference>